<dbReference type="PANTHER" id="PTHR47959:SF20">
    <property type="entry name" value="RNA HELICASE"/>
    <property type="match status" value="1"/>
</dbReference>
<dbReference type="Pfam" id="PF00270">
    <property type="entry name" value="DEAD"/>
    <property type="match status" value="1"/>
</dbReference>
<reference evidence="12" key="1">
    <citation type="journal article" date="2020" name="Ecol. Evol.">
        <title>Genome structure and content of the rice root-knot nematode (Meloidogyne graminicola).</title>
        <authorList>
            <person name="Phan N.T."/>
            <person name="Danchin E.G.J."/>
            <person name="Klopp C."/>
            <person name="Perfus-Barbeoch L."/>
            <person name="Kozlowski D.K."/>
            <person name="Koutsovoulos G.D."/>
            <person name="Lopez-Roques C."/>
            <person name="Bouchez O."/>
            <person name="Zahm M."/>
            <person name="Besnard G."/>
            <person name="Bellafiore S."/>
        </authorList>
    </citation>
    <scope>NUCLEOTIDE SEQUENCE</scope>
    <source>
        <strain evidence="12">VN-18</strain>
    </source>
</reference>
<name>A0A8S9ZMM4_9BILA</name>
<proteinExistence type="inferred from homology"/>
<feature type="domain" description="Helicase C-terminal" evidence="11">
    <location>
        <begin position="410"/>
        <end position="572"/>
    </location>
</feature>
<dbReference type="GO" id="GO:0043186">
    <property type="term" value="C:P granule"/>
    <property type="evidence" value="ECO:0007669"/>
    <property type="project" value="UniProtKB-ARBA"/>
</dbReference>
<dbReference type="InterPro" id="IPR027417">
    <property type="entry name" value="P-loop_NTPase"/>
</dbReference>
<dbReference type="InterPro" id="IPR044765">
    <property type="entry name" value="DDX47/Rrp3_DEADc"/>
</dbReference>
<dbReference type="GO" id="GO:0003724">
    <property type="term" value="F:RNA helicase activity"/>
    <property type="evidence" value="ECO:0007669"/>
    <property type="project" value="TreeGrafter"/>
</dbReference>
<evidence type="ECO:0000256" key="6">
    <source>
        <dbReference type="ARBA" id="ARBA00022884"/>
    </source>
</evidence>
<evidence type="ECO:0000256" key="8">
    <source>
        <dbReference type="ARBA" id="ARBA00024350"/>
    </source>
</evidence>
<dbReference type="InterPro" id="IPR011545">
    <property type="entry name" value="DEAD/DEAH_box_helicase_dom"/>
</dbReference>
<keyword evidence="13" id="KW-1185">Reference proteome</keyword>
<dbReference type="OrthoDB" id="10261904at2759"/>
<protein>
    <recommendedName>
        <fullName evidence="14">RNA helicase</fullName>
    </recommendedName>
</protein>
<dbReference type="InterPro" id="IPR000629">
    <property type="entry name" value="RNA-helicase_DEAD-box_CS"/>
</dbReference>
<dbReference type="Gene3D" id="3.40.50.300">
    <property type="entry name" value="P-loop containing nucleotide triphosphate hydrolases"/>
    <property type="match status" value="2"/>
</dbReference>
<evidence type="ECO:0000256" key="4">
    <source>
        <dbReference type="ARBA" id="ARBA00022806"/>
    </source>
</evidence>
<evidence type="ECO:0000256" key="5">
    <source>
        <dbReference type="ARBA" id="ARBA00022840"/>
    </source>
</evidence>
<dbReference type="InterPro" id="IPR014001">
    <property type="entry name" value="Helicase_ATP-bd"/>
</dbReference>
<feature type="domain" description="Helicase ATP-binding" evidence="10">
    <location>
        <begin position="216"/>
        <end position="387"/>
    </location>
</feature>
<keyword evidence="5 9" id="KW-0067">ATP-binding</keyword>
<comment type="caution">
    <text evidence="12">The sequence shown here is derived from an EMBL/GenBank/DDBJ whole genome shotgun (WGS) entry which is preliminary data.</text>
</comment>
<evidence type="ECO:0000256" key="9">
    <source>
        <dbReference type="RuleBase" id="RU000492"/>
    </source>
</evidence>
<evidence type="ECO:0000256" key="3">
    <source>
        <dbReference type="ARBA" id="ARBA00022801"/>
    </source>
</evidence>
<dbReference type="PROSITE" id="PS51192">
    <property type="entry name" value="HELICASE_ATP_BIND_1"/>
    <property type="match status" value="1"/>
</dbReference>
<comment type="subcellular location">
    <subcellularLocation>
        <location evidence="1">Nucleus</location>
    </subcellularLocation>
</comment>
<evidence type="ECO:0000259" key="11">
    <source>
        <dbReference type="PROSITE" id="PS51194"/>
    </source>
</evidence>
<evidence type="ECO:0008006" key="14">
    <source>
        <dbReference type="Google" id="ProtNLM"/>
    </source>
</evidence>
<dbReference type="Proteomes" id="UP000605970">
    <property type="component" value="Unassembled WGS sequence"/>
</dbReference>
<dbReference type="InterPro" id="IPR050079">
    <property type="entry name" value="DEAD_box_RNA_helicase"/>
</dbReference>
<comment type="similarity">
    <text evidence="8">Belongs to the DEAD box helicase family. DDX47/RRP3 subfamily.</text>
</comment>
<dbReference type="GO" id="GO:0005634">
    <property type="term" value="C:nucleus"/>
    <property type="evidence" value="ECO:0007669"/>
    <property type="project" value="UniProtKB-SubCell"/>
</dbReference>
<dbReference type="GO" id="GO:0016787">
    <property type="term" value="F:hydrolase activity"/>
    <property type="evidence" value="ECO:0007669"/>
    <property type="project" value="UniProtKB-KW"/>
</dbReference>
<dbReference type="PANTHER" id="PTHR47959">
    <property type="entry name" value="ATP-DEPENDENT RNA HELICASE RHLE-RELATED"/>
    <property type="match status" value="1"/>
</dbReference>
<evidence type="ECO:0000313" key="12">
    <source>
        <dbReference type="EMBL" id="KAF7634674.1"/>
    </source>
</evidence>
<evidence type="ECO:0000256" key="2">
    <source>
        <dbReference type="ARBA" id="ARBA00022741"/>
    </source>
</evidence>
<dbReference type="SMART" id="SM00487">
    <property type="entry name" value="DEXDc"/>
    <property type="match status" value="1"/>
</dbReference>
<organism evidence="12 13">
    <name type="scientific">Meloidogyne graminicola</name>
    <dbReference type="NCBI Taxonomy" id="189291"/>
    <lineage>
        <taxon>Eukaryota</taxon>
        <taxon>Metazoa</taxon>
        <taxon>Ecdysozoa</taxon>
        <taxon>Nematoda</taxon>
        <taxon>Chromadorea</taxon>
        <taxon>Rhabditida</taxon>
        <taxon>Tylenchina</taxon>
        <taxon>Tylenchomorpha</taxon>
        <taxon>Tylenchoidea</taxon>
        <taxon>Meloidogynidae</taxon>
        <taxon>Meloidogyninae</taxon>
        <taxon>Meloidogyne</taxon>
    </lineage>
</organism>
<dbReference type="GO" id="GO:0003723">
    <property type="term" value="F:RNA binding"/>
    <property type="evidence" value="ECO:0007669"/>
    <property type="project" value="UniProtKB-KW"/>
</dbReference>
<evidence type="ECO:0000313" key="13">
    <source>
        <dbReference type="Proteomes" id="UP000605970"/>
    </source>
</evidence>
<keyword evidence="2 9" id="KW-0547">Nucleotide-binding</keyword>
<keyword evidence="6" id="KW-0694">RNA-binding</keyword>
<dbReference type="PROSITE" id="PS00039">
    <property type="entry name" value="DEAD_ATP_HELICASE"/>
    <property type="match status" value="1"/>
</dbReference>
<evidence type="ECO:0000256" key="1">
    <source>
        <dbReference type="ARBA" id="ARBA00004123"/>
    </source>
</evidence>
<gene>
    <name evidence="12" type="ORF">Mgra_00005922</name>
</gene>
<dbReference type="PROSITE" id="PS51194">
    <property type="entry name" value="HELICASE_CTER"/>
    <property type="match status" value="1"/>
</dbReference>
<dbReference type="SUPFAM" id="SSF52540">
    <property type="entry name" value="P-loop containing nucleoside triphosphate hydrolases"/>
    <property type="match status" value="2"/>
</dbReference>
<dbReference type="SMART" id="SM00490">
    <property type="entry name" value="HELICc"/>
    <property type="match status" value="1"/>
</dbReference>
<dbReference type="GO" id="GO:0005524">
    <property type="term" value="F:ATP binding"/>
    <property type="evidence" value="ECO:0007669"/>
    <property type="project" value="UniProtKB-KW"/>
</dbReference>
<dbReference type="CDD" id="cd17954">
    <property type="entry name" value="DEADc_DDX47"/>
    <property type="match status" value="1"/>
</dbReference>
<dbReference type="CDD" id="cd18787">
    <property type="entry name" value="SF2_C_DEAD"/>
    <property type="match status" value="1"/>
</dbReference>
<evidence type="ECO:0000259" key="10">
    <source>
        <dbReference type="PROSITE" id="PS51192"/>
    </source>
</evidence>
<keyword evidence="4 9" id="KW-0347">Helicase</keyword>
<dbReference type="Pfam" id="PF00271">
    <property type="entry name" value="Helicase_C"/>
    <property type="match status" value="1"/>
</dbReference>
<keyword evidence="7" id="KW-0539">Nucleus</keyword>
<dbReference type="GO" id="GO:0005829">
    <property type="term" value="C:cytosol"/>
    <property type="evidence" value="ECO:0007669"/>
    <property type="project" value="TreeGrafter"/>
</dbReference>
<evidence type="ECO:0000256" key="7">
    <source>
        <dbReference type="ARBA" id="ARBA00023242"/>
    </source>
</evidence>
<dbReference type="InterPro" id="IPR001650">
    <property type="entry name" value="Helicase_C-like"/>
</dbReference>
<sequence>MSNQQQQSSINSHEEKIITTSRFSDSLTFKDWLRRVYSNGDKALKISVRTTEVVRPVLQHLYAATRGSSKFVGPIIIHAVIFFKHFIKIFYFRILFKELVQVLRMDKLFRKRRRRNDWTLFNKLDWQQAFRLLQLFKSMERKEPILLNIRLNDAVHSFEDESWKNRMRRFVALSKIESNDDEEEIEREKKGINEELCQACERVGWSKPMPIQQKVIPVALKGKDVIGLAETGSGKTGAFALPILQSLMSNPQRLFAVVLAPTRELAIQISEQFSALGATIGLQVCTIVGGIDMSTQTLTLSKRPHVIVATPGRLVDHLENTKGFDLRTVKYLVLDEADRILNMDFELELDKILKVIPNTRHTFLFSATMTHKVSKLERAHLKKPVRIELSTKYQTVSTLIQNMLFVPFKYKEAYLVHLLNEKAGNTAIIFCSTCASSVKIAFNVETIRIWSNCFTWTNVTGFSSFQINFHKNLKPKRLGALNKFKKRDRPILVCTDVASRGLDIPHVDMVLNYDVPAHSKDYVHRVGRTARAGKSGISITIVTQYDVEIYQKVENSIGKRLDPLEINHEEVMKLVERVSEAGRMAANRYKEMLEGSKGGGGGGKRHKLMLGISNEDEDLEPARKRQKAILMKKKKRGI</sequence>
<keyword evidence="3 9" id="KW-0378">Hydrolase</keyword>
<dbReference type="AlphaFoldDB" id="A0A8S9ZMM4"/>
<dbReference type="EMBL" id="JABEBT010000053">
    <property type="protein sequence ID" value="KAF7634674.1"/>
    <property type="molecule type" value="Genomic_DNA"/>
</dbReference>
<accession>A0A8S9ZMM4</accession>